<reference evidence="4" key="1">
    <citation type="submission" date="2023-08" db="EMBL/GenBank/DDBJ databases">
        <title>Black Yeasts Isolated from many extreme environments.</title>
        <authorList>
            <person name="Coleine C."/>
            <person name="Stajich J.E."/>
            <person name="Selbmann L."/>
        </authorList>
    </citation>
    <scope>NUCLEOTIDE SEQUENCE</scope>
    <source>
        <strain evidence="4">CCFEE 5810</strain>
    </source>
</reference>
<evidence type="ECO:0000259" key="3">
    <source>
        <dbReference type="SMART" id="SM00906"/>
    </source>
</evidence>
<name>A0AAN8A0H9_9PEZI</name>
<keyword evidence="1" id="KW-0539">Nucleus</keyword>
<feature type="region of interest" description="Disordered" evidence="2">
    <location>
        <begin position="1"/>
        <end position="34"/>
    </location>
</feature>
<dbReference type="PANTHER" id="PTHR31668">
    <property type="entry name" value="GLUCOSE TRANSPORT TRANSCRIPTION REGULATOR RGT1-RELATED-RELATED"/>
    <property type="match status" value="1"/>
</dbReference>
<dbReference type="EMBL" id="JAVRQU010000010">
    <property type="protein sequence ID" value="KAK5698189.1"/>
    <property type="molecule type" value="Genomic_DNA"/>
</dbReference>
<evidence type="ECO:0000256" key="2">
    <source>
        <dbReference type="SAM" id="MobiDB-lite"/>
    </source>
</evidence>
<dbReference type="PANTHER" id="PTHR31668:SF10">
    <property type="entry name" value="ZN(II)2CYS6 TRANSCRIPTION FACTOR (EUROFUNG)"/>
    <property type="match status" value="1"/>
</dbReference>
<dbReference type="GO" id="GO:0006351">
    <property type="term" value="P:DNA-templated transcription"/>
    <property type="evidence" value="ECO:0007669"/>
    <property type="project" value="InterPro"/>
</dbReference>
<feature type="compositionally biased region" description="Polar residues" evidence="2">
    <location>
        <begin position="8"/>
        <end position="25"/>
    </location>
</feature>
<dbReference type="SMART" id="SM00906">
    <property type="entry name" value="Fungal_trans"/>
    <property type="match status" value="1"/>
</dbReference>
<dbReference type="CDD" id="cd12148">
    <property type="entry name" value="fungal_TF_MHR"/>
    <property type="match status" value="1"/>
</dbReference>
<dbReference type="GO" id="GO:0003677">
    <property type="term" value="F:DNA binding"/>
    <property type="evidence" value="ECO:0007669"/>
    <property type="project" value="InterPro"/>
</dbReference>
<protein>
    <recommendedName>
        <fullName evidence="3">Xylanolytic transcriptional activator regulatory domain-containing protein</fullName>
    </recommendedName>
</protein>
<feature type="domain" description="Xylanolytic transcriptional activator regulatory" evidence="3">
    <location>
        <begin position="221"/>
        <end position="294"/>
    </location>
</feature>
<evidence type="ECO:0000256" key="1">
    <source>
        <dbReference type="ARBA" id="ARBA00023242"/>
    </source>
</evidence>
<evidence type="ECO:0000313" key="4">
    <source>
        <dbReference type="EMBL" id="KAK5698189.1"/>
    </source>
</evidence>
<dbReference type="GO" id="GO:0005634">
    <property type="term" value="C:nucleus"/>
    <property type="evidence" value="ECO:0007669"/>
    <property type="project" value="TreeGrafter"/>
</dbReference>
<dbReference type="Pfam" id="PF04082">
    <property type="entry name" value="Fungal_trans"/>
    <property type="match status" value="1"/>
</dbReference>
<dbReference type="GO" id="GO:0008270">
    <property type="term" value="F:zinc ion binding"/>
    <property type="evidence" value="ECO:0007669"/>
    <property type="project" value="InterPro"/>
</dbReference>
<proteinExistence type="predicted"/>
<dbReference type="Proteomes" id="UP001310594">
    <property type="component" value="Unassembled WGS sequence"/>
</dbReference>
<dbReference type="AlphaFoldDB" id="A0AAN8A0H9"/>
<accession>A0AAN8A0H9</accession>
<evidence type="ECO:0000313" key="5">
    <source>
        <dbReference type="Proteomes" id="UP001310594"/>
    </source>
</evidence>
<dbReference type="GO" id="GO:0001080">
    <property type="term" value="P:nitrogen catabolite activation of transcription from RNA polymerase II promoter"/>
    <property type="evidence" value="ECO:0007669"/>
    <property type="project" value="TreeGrafter"/>
</dbReference>
<organism evidence="4 5">
    <name type="scientific">Elasticomyces elasticus</name>
    <dbReference type="NCBI Taxonomy" id="574655"/>
    <lineage>
        <taxon>Eukaryota</taxon>
        <taxon>Fungi</taxon>
        <taxon>Dikarya</taxon>
        <taxon>Ascomycota</taxon>
        <taxon>Pezizomycotina</taxon>
        <taxon>Dothideomycetes</taxon>
        <taxon>Dothideomycetidae</taxon>
        <taxon>Mycosphaerellales</taxon>
        <taxon>Teratosphaeriaceae</taxon>
        <taxon>Elasticomyces</taxon>
    </lineage>
</organism>
<sequence>MSDYSGRASVSTNSGVQSASTTEDTIMTPEEGSAHVVSPAIADDDLVFREYLSNEPPTLGRCMIRSHATVIQSSSAKARPIMFHIVPKRGQREIESRRLAQSHLIALEELLDPYNQDLIDLFFAKVNICFPIFDEEMFRRTYTTNKESMSPSLLCHLYGNSLTYWRSSPRLHTQPCPEQRSAWLQAEDAMNAEWRCTSGISTIISIILNLCGRPSSHHLGNGAMLGMAVALANSFGLNRDPSHWNSSPSEKRFRIRIWWLLVIYDVWSSLAYGTPPHIHHSQCDVPAPIAEDILGTSASSDRMAATDCFVALIALTEVLSHCLEHVYKLESFVTDTDLRPDLDSFLVIWEDSLPTDELRRSVLRGTRLNAPGTANLRLAYLSVRLLICRSRLNHDNSSKDDIDSHHNIQARRVCEDIVHLVQELDEVSLADFWIPLNAHALTSATTFLMRTALRSKGSVRNPSLKLARTMIDTLQWYRRQYEWDMAENCIANCSDILDKIELVCNAVDQYPAELDLSFLEGFDFAAIDTYQC</sequence>
<dbReference type="InterPro" id="IPR050797">
    <property type="entry name" value="Carb_Metab_Trans_Reg"/>
</dbReference>
<gene>
    <name evidence="4" type="ORF">LTR97_007150</name>
</gene>
<dbReference type="InterPro" id="IPR007219">
    <property type="entry name" value="XnlR_reg_dom"/>
</dbReference>
<comment type="caution">
    <text evidence="4">The sequence shown here is derived from an EMBL/GenBank/DDBJ whole genome shotgun (WGS) entry which is preliminary data.</text>
</comment>